<dbReference type="InterPro" id="IPR018023">
    <property type="entry name" value="Ribosome_mat_SBDS_CS"/>
</dbReference>
<evidence type="ECO:0000256" key="7">
    <source>
        <dbReference type="ARBA" id="ARBA00023242"/>
    </source>
</evidence>
<comment type="similarity">
    <text evidence="3">Belongs to the SDO1/SBDS family.</text>
</comment>
<evidence type="ECO:0000256" key="6">
    <source>
        <dbReference type="ARBA" id="ARBA00022517"/>
    </source>
</evidence>
<sequence length="254" mass="28935">MSKNMKTPTNVKILTNDIAVVRMKKMGKRFEIACYKNKVLNWRNRSEKDIDEVLKTRQVFTNVSKGQLAKKDEIQAAFGIDDHFEVCKLILEKGDLQVSDKERQATNENSIKEVAQLIADMVVNPETKRPIPPSTINKALAEIDFSLKPNRSTKQQALEVIPRLRESMKIQRAKIRLRVAVATKEARNLQGKLKLLFDEIEVENWDEQGLELIGLIQPGAFRIIDEMVRNDGKGQARIEILSLKDVAEGELESL</sequence>
<reference evidence="13" key="1">
    <citation type="submission" date="2024-02" db="UniProtKB">
        <authorList>
            <consortium name="WormBaseParasite"/>
        </authorList>
    </citation>
    <scope>IDENTIFICATION</scope>
</reference>
<evidence type="ECO:0000256" key="1">
    <source>
        <dbReference type="ARBA" id="ARBA00004123"/>
    </source>
</evidence>
<evidence type="ECO:0000256" key="8">
    <source>
        <dbReference type="ARBA" id="ARBA00049708"/>
    </source>
</evidence>
<dbReference type="SUPFAM" id="SSF89895">
    <property type="entry name" value="FYSH domain"/>
    <property type="match status" value="1"/>
</dbReference>
<dbReference type="SUPFAM" id="SSF109728">
    <property type="entry name" value="Hypothetical protein AF0491, middle domain"/>
    <property type="match status" value="1"/>
</dbReference>
<dbReference type="InterPro" id="IPR037188">
    <property type="entry name" value="Sdo1/SBDS_central_sf"/>
</dbReference>
<dbReference type="Pfam" id="PF09377">
    <property type="entry name" value="SBDS_domain_II"/>
    <property type="match status" value="1"/>
</dbReference>
<dbReference type="GO" id="GO:0042256">
    <property type="term" value="P:cytosolic ribosome assembly"/>
    <property type="evidence" value="ECO:0007669"/>
    <property type="project" value="InterPro"/>
</dbReference>
<dbReference type="Pfam" id="PF01172">
    <property type="entry name" value="SBDS_N"/>
    <property type="match status" value="1"/>
</dbReference>
<keyword evidence="5" id="KW-0963">Cytoplasm</keyword>
<dbReference type="InterPro" id="IPR018978">
    <property type="entry name" value="SDO1/SBDS_central"/>
</dbReference>
<evidence type="ECO:0000256" key="4">
    <source>
        <dbReference type="ARBA" id="ARBA00014814"/>
    </source>
</evidence>
<dbReference type="Gene3D" id="3.30.1250.10">
    <property type="entry name" value="Ribosome maturation protein SBDS, N-terminal domain"/>
    <property type="match status" value="1"/>
</dbReference>
<keyword evidence="12" id="KW-1185">Reference proteome</keyword>
<evidence type="ECO:0000256" key="5">
    <source>
        <dbReference type="ARBA" id="ARBA00022490"/>
    </source>
</evidence>
<comment type="subunit">
    <text evidence="8">Associates with the 60S ribosomal subunit.</text>
</comment>
<organism evidence="12 13">
    <name type="scientific">Mesorhabditis belari</name>
    <dbReference type="NCBI Taxonomy" id="2138241"/>
    <lineage>
        <taxon>Eukaryota</taxon>
        <taxon>Metazoa</taxon>
        <taxon>Ecdysozoa</taxon>
        <taxon>Nematoda</taxon>
        <taxon>Chromadorea</taxon>
        <taxon>Rhabditida</taxon>
        <taxon>Rhabditina</taxon>
        <taxon>Rhabditomorpha</taxon>
        <taxon>Rhabditoidea</taxon>
        <taxon>Rhabditidae</taxon>
        <taxon>Mesorhabditinae</taxon>
        <taxon>Mesorhabditis</taxon>
    </lineage>
</organism>
<feature type="domain" description="Ribosome maturation protein SDO1/SBDS N-terminal" evidence="9">
    <location>
        <begin position="19"/>
        <end position="104"/>
    </location>
</feature>
<dbReference type="PROSITE" id="PS01267">
    <property type="entry name" value="UPF0023"/>
    <property type="match status" value="1"/>
</dbReference>
<dbReference type="Proteomes" id="UP000887575">
    <property type="component" value="Unassembled WGS sequence"/>
</dbReference>
<protein>
    <recommendedName>
        <fullName evidence="4">Ribosome maturation protein SBDS</fullName>
    </recommendedName>
</protein>
<keyword evidence="7" id="KW-0539">Nucleus</keyword>
<dbReference type="PANTHER" id="PTHR10927:SF1">
    <property type="entry name" value="RIBOSOME MATURATION PROTEIN SBDS"/>
    <property type="match status" value="1"/>
</dbReference>
<evidence type="ECO:0000256" key="3">
    <source>
        <dbReference type="ARBA" id="ARBA00007433"/>
    </source>
</evidence>
<dbReference type="InterPro" id="IPR036786">
    <property type="entry name" value="Ribosome_mat_SBDS_N_sf"/>
</dbReference>
<dbReference type="GO" id="GO:0005634">
    <property type="term" value="C:nucleus"/>
    <property type="evidence" value="ECO:0007669"/>
    <property type="project" value="UniProtKB-SubCell"/>
</dbReference>
<dbReference type="InterPro" id="IPR002140">
    <property type="entry name" value="Sdo1/SBDS"/>
</dbReference>
<feature type="domain" description="Ribosome maturation protein SDO1/SBDS central" evidence="10">
    <location>
        <begin position="112"/>
        <end position="173"/>
    </location>
</feature>
<evidence type="ECO:0000313" key="13">
    <source>
        <dbReference type="WBParaSite" id="MBELARI_LOCUS6774"/>
    </source>
</evidence>
<evidence type="ECO:0000256" key="2">
    <source>
        <dbReference type="ARBA" id="ARBA00004496"/>
    </source>
</evidence>
<feature type="domain" description="Ribosome maturation protein SDO1/SBDS C-terminal" evidence="11">
    <location>
        <begin position="175"/>
        <end position="243"/>
    </location>
</feature>
<comment type="subcellular location">
    <subcellularLocation>
        <location evidence="2">Cytoplasm</location>
    </subcellularLocation>
    <subcellularLocation>
        <location evidence="1">Nucleus</location>
    </subcellularLocation>
</comment>
<dbReference type="Gene3D" id="3.30.70.240">
    <property type="match status" value="1"/>
</dbReference>
<evidence type="ECO:0000259" key="9">
    <source>
        <dbReference type="Pfam" id="PF01172"/>
    </source>
</evidence>
<proteinExistence type="inferred from homology"/>
<dbReference type="NCBIfam" id="TIGR00291">
    <property type="entry name" value="RNA_SBDS"/>
    <property type="match status" value="1"/>
</dbReference>
<dbReference type="InterPro" id="IPR019783">
    <property type="entry name" value="SDO1/SBDS_N"/>
</dbReference>
<name>A0AAF3JAH7_9BILA</name>
<dbReference type="InterPro" id="IPR046928">
    <property type="entry name" value="SDO1/SBDS_C"/>
</dbReference>
<dbReference type="Pfam" id="PF20268">
    <property type="entry name" value="SBDS_C"/>
    <property type="match status" value="1"/>
</dbReference>
<dbReference type="InterPro" id="IPR039100">
    <property type="entry name" value="Sdo1/SBDS-like"/>
</dbReference>
<evidence type="ECO:0000259" key="10">
    <source>
        <dbReference type="Pfam" id="PF09377"/>
    </source>
</evidence>
<dbReference type="PANTHER" id="PTHR10927">
    <property type="entry name" value="RIBOSOME MATURATION PROTEIN SBDS"/>
    <property type="match status" value="1"/>
</dbReference>
<dbReference type="AlphaFoldDB" id="A0AAF3JAH7"/>
<evidence type="ECO:0000259" key="11">
    <source>
        <dbReference type="Pfam" id="PF20268"/>
    </source>
</evidence>
<keyword evidence="6" id="KW-0690">Ribosome biogenesis</keyword>
<dbReference type="Gene3D" id="1.10.10.900">
    <property type="entry name" value="SBDS protein C-terminal domain, subdomain 1"/>
    <property type="match status" value="1"/>
</dbReference>
<dbReference type="WBParaSite" id="MBELARI_LOCUS6774">
    <property type="protein sequence ID" value="MBELARI_LOCUS6774"/>
    <property type="gene ID" value="MBELARI_LOCUS6774"/>
</dbReference>
<dbReference type="GO" id="GO:0005737">
    <property type="term" value="C:cytoplasm"/>
    <property type="evidence" value="ECO:0007669"/>
    <property type="project" value="UniProtKB-SubCell"/>
</dbReference>
<evidence type="ECO:0000313" key="12">
    <source>
        <dbReference type="Proteomes" id="UP000887575"/>
    </source>
</evidence>
<accession>A0AAF3JAH7</accession>